<dbReference type="RefSeq" id="XP_067803283.1">
    <property type="nucleotide sequence ID" value="XM_067946719.1"/>
</dbReference>
<dbReference type="Pfam" id="PF00034">
    <property type="entry name" value="Cytochrom_C"/>
    <property type="match status" value="1"/>
</dbReference>
<sequence length="93" mass="10491">MASLGFWDDVTDDFQLPDGDAKRGAKLFKKHCQQCHSLRSDNRPSPAGTWTDGGMNKMSSTLQNSGIIWTEANLMRLFLTYMLLNSTQVHEEP</sequence>
<dbReference type="SUPFAM" id="SSF46626">
    <property type="entry name" value="Cytochrome c"/>
    <property type="match status" value="1"/>
</dbReference>
<dbReference type="InterPro" id="IPR009056">
    <property type="entry name" value="Cyt_c-like_dom"/>
</dbReference>
<evidence type="ECO:0000256" key="1">
    <source>
        <dbReference type="ARBA" id="ARBA00022617"/>
    </source>
</evidence>
<evidence type="ECO:0000256" key="3">
    <source>
        <dbReference type="ARBA" id="ARBA00023004"/>
    </source>
</evidence>
<dbReference type="Gene3D" id="1.10.760.10">
    <property type="entry name" value="Cytochrome c-like domain"/>
    <property type="match status" value="1"/>
</dbReference>
<dbReference type="GeneID" id="94335985"/>
<evidence type="ECO:0000313" key="6">
    <source>
        <dbReference type="EMBL" id="KAK2196441.1"/>
    </source>
</evidence>
<proteinExistence type="predicted"/>
<name>A0AAD9PKC4_9APIC</name>
<keyword evidence="3 4" id="KW-0408">Iron</keyword>
<keyword evidence="2 4" id="KW-0479">Metal-binding</keyword>
<organism evidence="6 7">
    <name type="scientific">Babesia duncani</name>
    <dbReference type="NCBI Taxonomy" id="323732"/>
    <lineage>
        <taxon>Eukaryota</taxon>
        <taxon>Sar</taxon>
        <taxon>Alveolata</taxon>
        <taxon>Apicomplexa</taxon>
        <taxon>Aconoidasida</taxon>
        <taxon>Piroplasmida</taxon>
        <taxon>Babesiidae</taxon>
        <taxon>Babesia</taxon>
    </lineage>
</organism>
<accession>A0AAD9PKC4</accession>
<dbReference type="GO" id="GO:0009055">
    <property type="term" value="F:electron transfer activity"/>
    <property type="evidence" value="ECO:0007669"/>
    <property type="project" value="InterPro"/>
</dbReference>
<dbReference type="AlphaFoldDB" id="A0AAD9PKC4"/>
<evidence type="ECO:0000256" key="4">
    <source>
        <dbReference type="PROSITE-ProRule" id="PRU00433"/>
    </source>
</evidence>
<reference evidence="6" key="1">
    <citation type="journal article" date="2023" name="Nat. Microbiol.">
        <title>Babesia duncani multi-omics identifies virulence factors and drug targets.</title>
        <authorList>
            <person name="Singh P."/>
            <person name="Lonardi S."/>
            <person name="Liang Q."/>
            <person name="Vydyam P."/>
            <person name="Khabirova E."/>
            <person name="Fang T."/>
            <person name="Gihaz S."/>
            <person name="Thekkiniath J."/>
            <person name="Munshi M."/>
            <person name="Abel S."/>
            <person name="Ciampossin L."/>
            <person name="Batugedara G."/>
            <person name="Gupta M."/>
            <person name="Lu X.M."/>
            <person name="Lenz T."/>
            <person name="Chakravarty S."/>
            <person name="Cornillot E."/>
            <person name="Hu Y."/>
            <person name="Ma W."/>
            <person name="Gonzalez L.M."/>
            <person name="Sanchez S."/>
            <person name="Estrada K."/>
            <person name="Sanchez-Flores A."/>
            <person name="Montero E."/>
            <person name="Harb O.S."/>
            <person name="Le Roch K.G."/>
            <person name="Mamoun C.B."/>
        </authorList>
    </citation>
    <scope>NUCLEOTIDE SEQUENCE</scope>
    <source>
        <strain evidence="6">WA1</strain>
    </source>
</reference>
<protein>
    <submittedName>
        <fullName evidence="6">Bifunctional Cytochrome c-like domain superfamily/Cytochrome c-like domain</fullName>
    </submittedName>
</protein>
<dbReference type="InterPro" id="IPR036909">
    <property type="entry name" value="Cyt_c-like_dom_sf"/>
</dbReference>
<dbReference type="KEGG" id="bdw:94335985"/>
<dbReference type="Proteomes" id="UP001214638">
    <property type="component" value="Unassembled WGS sequence"/>
</dbReference>
<dbReference type="GO" id="GO:0020037">
    <property type="term" value="F:heme binding"/>
    <property type="evidence" value="ECO:0007669"/>
    <property type="project" value="InterPro"/>
</dbReference>
<keyword evidence="1 4" id="KW-0349">Heme</keyword>
<gene>
    <name evidence="6" type="ORF">BdWA1_001687</name>
</gene>
<keyword evidence="7" id="KW-1185">Reference proteome</keyword>
<dbReference type="EMBL" id="JALLKP010000002">
    <property type="protein sequence ID" value="KAK2196441.1"/>
    <property type="molecule type" value="Genomic_DNA"/>
</dbReference>
<evidence type="ECO:0000259" key="5">
    <source>
        <dbReference type="PROSITE" id="PS51007"/>
    </source>
</evidence>
<feature type="domain" description="Cytochrome c" evidence="5">
    <location>
        <begin position="19"/>
        <end position="93"/>
    </location>
</feature>
<dbReference type="PROSITE" id="PS51007">
    <property type="entry name" value="CYTC"/>
    <property type="match status" value="1"/>
</dbReference>
<comment type="caution">
    <text evidence="6">The sequence shown here is derived from an EMBL/GenBank/DDBJ whole genome shotgun (WGS) entry which is preliminary data.</text>
</comment>
<evidence type="ECO:0000313" key="7">
    <source>
        <dbReference type="Proteomes" id="UP001214638"/>
    </source>
</evidence>
<dbReference type="GO" id="GO:0046872">
    <property type="term" value="F:metal ion binding"/>
    <property type="evidence" value="ECO:0007669"/>
    <property type="project" value="UniProtKB-KW"/>
</dbReference>
<evidence type="ECO:0000256" key="2">
    <source>
        <dbReference type="ARBA" id="ARBA00022723"/>
    </source>
</evidence>